<proteinExistence type="predicted"/>
<feature type="transmembrane region" description="Helical" evidence="6">
    <location>
        <begin position="174"/>
        <end position="201"/>
    </location>
</feature>
<evidence type="ECO:0000256" key="1">
    <source>
        <dbReference type="ARBA" id="ARBA00004141"/>
    </source>
</evidence>
<dbReference type="GO" id="GO:0016020">
    <property type="term" value="C:membrane"/>
    <property type="evidence" value="ECO:0007669"/>
    <property type="project" value="UniProtKB-SubCell"/>
</dbReference>
<dbReference type="Proteomes" id="UP000515154">
    <property type="component" value="Linkage group LG8"/>
</dbReference>
<dbReference type="AlphaFoldDB" id="A0A7E6F398"/>
<keyword evidence="4 6" id="KW-0472">Membrane</keyword>
<protein>
    <submittedName>
        <fullName evidence="8">Uncharacterized protein LOC118764607 isoform X1</fullName>
    </submittedName>
</protein>
<evidence type="ECO:0000256" key="3">
    <source>
        <dbReference type="ARBA" id="ARBA00022989"/>
    </source>
</evidence>
<name>A0A7E6F398_9MOLL</name>
<gene>
    <name evidence="8" type="primary">LOC118764607</name>
</gene>
<accession>A0A7E6F398</accession>
<comment type="subcellular location">
    <subcellularLocation>
        <location evidence="1">Membrane</location>
        <topology evidence="1">Multi-pass membrane protein</topology>
    </subcellularLocation>
</comment>
<dbReference type="KEGG" id="osn:118764607"/>
<evidence type="ECO:0000256" key="4">
    <source>
        <dbReference type="ARBA" id="ARBA00023136"/>
    </source>
</evidence>
<dbReference type="RefSeq" id="XP_036361417.1">
    <property type="nucleotide sequence ID" value="XM_036505524.1"/>
</dbReference>
<feature type="transmembrane region" description="Helical" evidence="6">
    <location>
        <begin position="133"/>
        <end position="154"/>
    </location>
</feature>
<dbReference type="GO" id="GO:0038023">
    <property type="term" value="F:signaling receptor activity"/>
    <property type="evidence" value="ECO:0007669"/>
    <property type="project" value="UniProtKB-ARBA"/>
</dbReference>
<feature type="transmembrane region" description="Helical" evidence="6">
    <location>
        <begin position="257"/>
        <end position="280"/>
    </location>
</feature>
<feature type="transmembrane region" description="Helical" evidence="6">
    <location>
        <begin position="39"/>
        <end position="57"/>
    </location>
</feature>
<dbReference type="GO" id="GO:0007606">
    <property type="term" value="P:sensory perception of chemical stimulus"/>
    <property type="evidence" value="ECO:0007669"/>
    <property type="project" value="TreeGrafter"/>
</dbReference>
<reference evidence="8" key="1">
    <citation type="submission" date="2025-08" db="UniProtKB">
        <authorList>
            <consortium name="RefSeq"/>
        </authorList>
    </citation>
    <scope>IDENTIFICATION</scope>
</reference>
<evidence type="ECO:0000313" key="8">
    <source>
        <dbReference type="RefSeq" id="XP_036361417.1"/>
    </source>
</evidence>
<feature type="transmembrane region" description="Helical" evidence="6">
    <location>
        <begin position="292"/>
        <end position="313"/>
    </location>
</feature>
<sequence length="389" mass="44471">METVKTNETQLLKTLEVYRKINSCGKSIIDISLMKSNKLKSVCLQVFFALFYMYLILNPIRHIVSLIRLKTLENDKMFLYIYIIFFRLFLSLSPFIKLFRKSRDEELIEKFAGLKIDDEDGIWYNKPIIYKSVYILICLIIIGSITLDFIIPLLSYDLLIFYEYPVPNTYSYIIPFLAMQIVFNSISALSVLSDVYIYLLIAVTLMCHFNKVANEAQIYVTEKQSANSDFTHHGEITDICNTHDALSSIVRLVNDSLHYISGFIVFGSMVSCCIATYGIITDTFKNNMYINIYVAVVISGCLSAWIAVLWCGIQLNRSVHSITRSIHYMQFQDIKPEVVAKILVFLNRLTTESHGIDVGGCFVITPSSTLTMIGSFITYILVVIQTKSL</sequence>
<keyword evidence="3 6" id="KW-1133">Transmembrane helix</keyword>
<evidence type="ECO:0000256" key="2">
    <source>
        <dbReference type="ARBA" id="ARBA00022692"/>
    </source>
</evidence>
<keyword evidence="7" id="KW-1185">Reference proteome</keyword>
<evidence type="ECO:0000256" key="6">
    <source>
        <dbReference type="SAM" id="Phobius"/>
    </source>
</evidence>
<keyword evidence="5" id="KW-0675">Receptor</keyword>
<feature type="transmembrane region" description="Helical" evidence="6">
    <location>
        <begin position="77"/>
        <end position="96"/>
    </location>
</feature>
<keyword evidence="2 6" id="KW-0812">Transmembrane</keyword>
<dbReference type="GO" id="GO:0051606">
    <property type="term" value="P:detection of stimulus"/>
    <property type="evidence" value="ECO:0007669"/>
    <property type="project" value="UniProtKB-ARBA"/>
</dbReference>
<organism evidence="7 8">
    <name type="scientific">Octopus sinensis</name>
    <name type="common">East Asian common octopus</name>
    <dbReference type="NCBI Taxonomy" id="2607531"/>
    <lineage>
        <taxon>Eukaryota</taxon>
        <taxon>Metazoa</taxon>
        <taxon>Spiralia</taxon>
        <taxon>Lophotrochozoa</taxon>
        <taxon>Mollusca</taxon>
        <taxon>Cephalopoda</taxon>
        <taxon>Coleoidea</taxon>
        <taxon>Octopodiformes</taxon>
        <taxon>Octopoda</taxon>
        <taxon>Incirrata</taxon>
        <taxon>Octopodidae</taxon>
        <taxon>Octopus</taxon>
    </lineage>
</organism>
<evidence type="ECO:0000313" key="7">
    <source>
        <dbReference type="Proteomes" id="UP000515154"/>
    </source>
</evidence>
<dbReference type="PANTHER" id="PTHR21421:SF29">
    <property type="entry name" value="GUSTATORY RECEPTOR 5A FOR TREHALOSE-RELATED"/>
    <property type="match status" value="1"/>
</dbReference>
<evidence type="ECO:0000256" key="5">
    <source>
        <dbReference type="ARBA" id="ARBA00023170"/>
    </source>
</evidence>
<dbReference type="PANTHER" id="PTHR21421">
    <property type="entry name" value="GUSTATORY RECEPTOR"/>
    <property type="match status" value="1"/>
</dbReference>